<dbReference type="PRINTS" id="PR00320">
    <property type="entry name" value="GPROTEINBRPT"/>
</dbReference>
<name>A0A1B2HSA5_9PSEU</name>
<dbReference type="InterPro" id="IPR001680">
    <property type="entry name" value="WD40_rpt"/>
</dbReference>
<dbReference type="InterPro" id="IPR019775">
    <property type="entry name" value="WD40_repeat_CS"/>
</dbReference>
<dbReference type="Gene3D" id="2.130.10.10">
    <property type="entry name" value="YVTN repeat-like/Quinoprotein amine dehydrogenase"/>
    <property type="match status" value="4"/>
</dbReference>
<dbReference type="PANTHER" id="PTHR44129">
    <property type="entry name" value="WD REPEAT-CONTAINING PROTEIN POP1"/>
    <property type="match status" value="1"/>
</dbReference>
<evidence type="ECO:0000259" key="5">
    <source>
        <dbReference type="Pfam" id="PF13676"/>
    </source>
</evidence>
<dbReference type="PROSITE" id="PS50294">
    <property type="entry name" value="WD_REPEATS_REGION"/>
    <property type="match status" value="7"/>
</dbReference>
<dbReference type="STRING" id="1586287.BBK82_35830"/>
<dbReference type="InterPro" id="IPR050349">
    <property type="entry name" value="WD_LIS1/nudF_dynein_reg"/>
</dbReference>
<feature type="transmembrane region" description="Helical" evidence="4">
    <location>
        <begin position="155"/>
        <end position="176"/>
    </location>
</feature>
<feature type="repeat" description="WD" evidence="3">
    <location>
        <begin position="492"/>
        <end position="524"/>
    </location>
</feature>
<dbReference type="Pfam" id="PF13676">
    <property type="entry name" value="TIR_2"/>
    <property type="match status" value="1"/>
</dbReference>
<dbReference type="KEGG" id="led:BBK82_35830"/>
<dbReference type="InterPro" id="IPR035897">
    <property type="entry name" value="Toll_tir_struct_dom_sf"/>
</dbReference>
<feature type="repeat" description="WD" evidence="3">
    <location>
        <begin position="526"/>
        <end position="559"/>
    </location>
</feature>
<evidence type="ECO:0000313" key="7">
    <source>
        <dbReference type="Proteomes" id="UP000093053"/>
    </source>
</evidence>
<dbReference type="InterPro" id="IPR011047">
    <property type="entry name" value="Quinoprotein_ADH-like_sf"/>
</dbReference>
<proteinExistence type="predicted"/>
<feature type="repeat" description="WD" evidence="3">
    <location>
        <begin position="801"/>
        <end position="842"/>
    </location>
</feature>
<dbReference type="SUPFAM" id="SSF52200">
    <property type="entry name" value="Toll/Interleukin receptor TIR domain"/>
    <property type="match status" value="1"/>
</dbReference>
<dbReference type="CDD" id="cd00200">
    <property type="entry name" value="WD40"/>
    <property type="match status" value="2"/>
</dbReference>
<dbReference type="InterPro" id="IPR020472">
    <property type="entry name" value="WD40_PAC1"/>
</dbReference>
<evidence type="ECO:0000256" key="2">
    <source>
        <dbReference type="ARBA" id="ARBA00022737"/>
    </source>
</evidence>
<evidence type="ECO:0000256" key="1">
    <source>
        <dbReference type="ARBA" id="ARBA00022574"/>
    </source>
</evidence>
<keyword evidence="4" id="KW-0472">Membrane</keyword>
<evidence type="ECO:0000256" key="4">
    <source>
        <dbReference type="SAM" id="Phobius"/>
    </source>
</evidence>
<dbReference type="Proteomes" id="UP000093053">
    <property type="component" value="Chromosome"/>
</dbReference>
<keyword evidence="1 3" id="KW-0853">WD repeat</keyword>
<dbReference type="PROSITE" id="PS50082">
    <property type="entry name" value="WD_REPEATS_2"/>
    <property type="match status" value="9"/>
</dbReference>
<gene>
    <name evidence="6" type="ORF">BBK82_35830</name>
</gene>
<dbReference type="GO" id="GO:0007165">
    <property type="term" value="P:signal transduction"/>
    <property type="evidence" value="ECO:0007669"/>
    <property type="project" value="InterPro"/>
</dbReference>
<sequence length="959" mass="101773">MRVFRDKESLAANPDLWETIDKALRNSRYFILLASPEAAASPWVTREVEYWRTEREQGTFLIALTDGEIVWNDTAGDFDWTRTTALPPTLRGWFSAEPLWVDLSWARDEPELSLRHSRFRFDIATLAAAVHGKAKEELDSEDVRRYRITTWVRRGVAVALTVLLVAVLGLGTRTILQQQETIELGRQALSRAVAAKSEQIGDSDPELSRLLALAAWRVGGAAEAEAAVYQAAARAGVGRIAIDGSVEAVAFSPDGKRLVTGGRDGARVWDTATRRQIGGTIAGSQGVVQTVQFSPEGKTLLTAGQAPSSGEEPFALLWEAGTGDQLVRPAPGAQVASPRLIGNASISAAFSPDGKNLVLGDPDHGVTLWDVTTEKVLHSVSTPQVDPFDRNAVRPSVAFHPNGSQFAAIGSDGAVRFWDTVSGSQVGDPLPAHPGDTASLVGPVIVFSPDGAVFATGGTDGTIRFWDATTRQPIGAPLTGHTRPDRTSLAQSLAFSSDGRTLAAGSEDGTVRLWDVRTRNLVGTPLSGHTRPVTSVAFSPDGRTLASGARDGTARLWNVAGHLQLARPAIEHSGMLYALAFSPDGKTLATGGDNGETVGNHGSMEACSHNGWGVCYVDGGTVAMIGGGQTVQFYRPPGTRLPPSGPPRTLVLWDVARREAVTALPTADRTPVLTLAFSQDGKTLASGGVQTDERKGTIVWDHANRAPRNDPLTDGLALTRAVAFSPDGQVVVTAGLRLDSKPTEVTFWNSGNHVRLGAVEAGKSVYTVAFSPDGSILATGNDQGEVRLWDTGTRQQIGEGLKGHIGPVGTLTFSPDGKQLASAGEDGVIRLWDVPTAQPAGEPMVGHSGAVYSVAFHPDGRTLASGGGDASVRLWNVKARKQVSASHLGHRQPVRAVAFSPDGKTVASAGEDAVVRFWETSAIDHVPEALCQTAQRTLTQSEWQRHLPGVAFTDVCQAR</sequence>
<organism evidence="6 7">
    <name type="scientific">Lentzea guizhouensis</name>
    <dbReference type="NCBI Taxonomy" id="1586287"/>
    <lineage>
        <taxon>Bacteria</taxon>
        <taxon>Bacillati</taxon>
        <taxon>Actinomycetota</taxon>
        <taxon>Actinomycetes</taxon>
        <taxon>Pseudonocardiales</taxon>
        <taxon>Pseudonocardiaceae</taxon>
        <taxon>Lentzea</taxon>
    </lineage>
</organism>
<feature type="domain" description="TIR" evidence="5">
    <location>
        <begin position="2"/>
        <end position="64"/>
    </location>
</feature>
<keyword evidence="4" id="KW-1133">Transmembrane helix</keyword>
<dbReference type="AlphaFoldDB" id="A0A1B2HSA5"/>
<keyword evidence="4" id="KW-0812">Transmembrane</keyword>
<feature type="repeat" description="WD" evidence="3">
    <location>
        <begin position="844"/>
        <end position="885"/>
    </location>
</feature>
<evidence type="ECO:0000313" key="6">
    <source>
        <dbReference type="EMBL" id="ANZ40581.1"/>
    </source>
</evidence>
<feature type="repeat" description="WD" evidence="3">
    <location>
        <begin position="765"/>
        <end position="799"/>
    </location>
</feature>
<dbReference type="Gene3D" id="3.40.50.10140">
    <property type="entry name" value="Toll/interleukin-1 receptor homology (TIR) domain"/>
    <property type="match status" value="1"/>
</dbReference>
<protein>
    <recommendedName>
        <fullName evidence="5">TIR domain-containing protein</fullName>
    </recommendedName>
</protein>
<dbReference type="InterPro" id="IPR015943">
    <property type="entry name" value="WD40/YVTN_repeat-like_dom_sf"/>
</dbReference>
<feature type="repeat" description="WD" evidence="3">
    <location>
        <begin position="347"/>
        <end position="379"/>
    </location>
</feature>
<accession>A0A1B2HSA5</accession>
<keyword evidence="2" id="KW-0677">Repeat</keyword>
<reference evidence="6 7" key="1">
    <citation type="submission" date="2016-07" db="EMBL/GenBank/DDBJ databases">
        <title>Complete genome sequence of the Lentzea guizhouensis DHS C013.</title>
        <authorList>
            <person name="Cao C."/>
        </authorList>
    </citation>
    <scope>NUCLEOTIDE SEQUENCE [LARGE SCALE GENOMIC DNA]</scope>
    <source>
        <strain evidence="6 7">DHS C013</strain>
    </source>
</reference>
<feature type="repeat" description="WD" evidence="3">
    <location>
        <begin position="445"/>
        <end position="476"/>
    </location>
</feature>
<keyword evidence="7" id="KW-1185">Reference proteome</keyword>
<feature type="repeat" description="WD" evidence="3">
    <location>
        <begin position="887"/>
        <end position="919"/>
    </location>
</feature>
<dbReference type="Pfam" id="PF00400">
    <property type="entry name" value="WD40"/>
    <property type="match status" value="10"/>
</dbReference>
<dbReference type="InterPro" id="IPR000157">
    <property type="entry name" value="TIR_dom"/>
</dbReference>
<dbReference type="PROSITE" id="PS00678">
    <property type="entry name" value="WD_REPEATS_1"/>
    <property type="match status" value="4"/>
</dbReference>
<dbReference type="SUPFAM" id="SSF50998">
    <property type="entry name" value="Quinoprotein alcohol dehydrogenase-like"/>
    <property type="match status" value="2"/>
</dbReference>
<feature type="repeat" description="WD" evidence="3">
    <location>
        <begin position="396"/>
        <end position="428"/>
    </location>
</feature>
<evidence type="ECO:0000256" key="3">
    <source>
        <dbReference type="PROSITE-ProRule" id="PRU00221"/>
    </source>
</evidence>
<dbReference type="SMART" id="SM00320">
    <property type="entry name" value="WD40"/>
    <property type="match status" value="13"/>
</dbReference>
<dbReference type="EMBL" id="CP016793">
    <property type="protein sequence ID" value="ANZ40581.1"/>
    <property type="molecule type" value="Genomic_DNA"/>
</dbReference>